<name>A0A9P5ENU7_COLSI</name>
<gene>
    <name evidence="1" type="ORF">CGCSCA2_v009003</name>
</gene>
<dbReference type="AlphaFoldDB" id="A0A9P5ENU7"/>
<sequence>MLRAFLSGFATTLRKSQHGMGDERAVATTPHIHASTRLIHPFSTMGIWGMRVNLSKPCKRPARVGRGSYEAW</sequence>
<accession>A0A9P5ENU7</accession>
<protein>
    <submittedName>
        <fullName evidence="1">Uncharacterized protein</fullName>
    </submittedName>
</protein>
<organism evidence="1 2">
    <name type="scientific">Colletotrichum siamense</name>
    <name type="common">Anthracnose fungus</name>
    <dbReference type="NCBI Taxonomy" id="690259"/>
    <lineage>
        <taxon>Eukaryota</taxon>
        <taxon>Fungi</taxon>
        <taxon>Dikarya</taxon>
        <taxon>Ascomycota</taxon>
        <taxon>Pezizomycotina</taxon>
        <taxon>Sordariomycetes</taxon>
        <taxon>Hypocreomycetidae</taxon>
        <taxon>Glomerellales</taxon>
        <taxon>Glomerellaceae</taxon>
        <taxon>Colletotrichum</taxon>
        <taxon>Colletotrichum gloeosporioides species complex</taxon>
    </lineage>
</organism>
<dbReference type="EMBL" id="QPMT01000030">
    <property type="protein sequence ID" value="KAF4855614.1"/>
    <property type="molecule type" value="Genomic_DNA"/>
</dbReference>
<reference evidence="1" key="1">
    <citation type="submission" date="2019-06" db="EMBL/GenBank/DDBJ databases">
        <authorList>
            <person name="Gan P."/>
            <person name="Shirasu K."/>
        </authorList>
    </citation>
    <scope>NUCLEOTIDE SEQUENCE [LARGE SCALE GENOMIC DNA]</scope>
    <source>
        <strain evidence="1">CAD2</strain>
    </source>
</reference>
<evidence type="ECO:0000313" key="1">
    <source>
        <dbReference type="EMBL" id="KAF4855614.1"/>
    </source>
</evidence>
<proteinExistence type="predicted"/>
<dbReference type="OrthoDB" id="10270171at2759"/>
<comment type="caution">
    <text evidence="1">The sequence shown here is derived from an EMBL/GenBank/DDBJ whole genome shotgun (WGS) entry which is preliminary data.</text>
</comment>
<dbReference type="Proteomes" id="UP000711996">
    <property type="component" value="Unassembled WGS sequence"/>
</dbReference>
<keyword evidence="2" id="KW-1185">Reference proteome</keyword>
<evidence type="ECO:0000313" key="2">
    <source>
        <dbReference type="Proteomes" id="UP000711996"/>
    </source>
</evidence>